<sequence length="116" mass="12254">MDLGSNVEILAYVLTAGLAGSAGLILGITRSNRHKAIGLIAALLIVASVIVAGIVAGARAPWIGPIFAIVAVLTTLLTTAGASTDDPALRNERFGRRLVLAFFPKRHHRLFIDEEQ</sequence>
<dbReference type="AlphaFoldDB" id="A0AAW8EYI0"/>
<feature type="transmembrane region" description="Helical" evidence="1">
    <location>
        <begin position="36"/>
        <end position="56"/>
    </location>
</feature>
<dbReference type="Proteomes" id="UP001244427">
    <property type="component" value="Unassembled WGS sequence"/>
</dbReference>
<dbReference type="RefSeq" id="WP_307295062.1">
    <property type="nucleotide sequence ID" value="NZ_JAUSXV010000001.1"/>
</dbReference>
<dbReference type="EMBL" id="JAUSXV010000001">
    <property type="protein sequence ID" value="MDQ0647281.1"/>
    <property type="molecule type" value="Genomic_DNA"/>
</dbReference>
<evidence type="ECO:0000313" key="3">
    <source>
        <dbReference type="Proteomes" id="UP001244427"/>
    </source>
</evidence>
<gene>
    <name evidence="2" type="ORF">QFZ53_001477</name>
</gene>
<comment type="caution">
    <text evidence="2">The sequence shown here is derived from an EMBL/GenBank/DDBJ whole genome shotgun (WGS) entry which is preliminary data.</text>
</comment>
<keyword evidence="3" id="KW-1185">Reference proteome</keyword>
<proteinExistence type="predicted"/>
<protein>
    <submittedName>
        <fullName evidence="2">CHASE2 domain-containing sensor protein</fullName>
    </submittedName>
</protein>
<reference evidence="2 3" key="1">
    <citation type="submission" date="2023-07" db="EMBL/GenBank/DDBJ databases">
        <title>Comparative genomics of wheat-associated soil bacteria to identify genetic determinants of phenazine resistance.</title>
        <authorList>
            <person name="Mouncey N."/>
        </authorList>
    </citation>
    <scope>NUCLEOTIDE SEQUENCE [LARGE SCALE GENOMIC DNA]</scope>
    <source>
        <strain evidence="2 3">W4I9-1</strain>
    </source>
</reference>
<evidence type="ECO:0000313" key="2">
    <source>
        <dbReference type="EMBL" id="MDQ0647281.1"/>
    </source>
</evidence>
<keyword evidence="1" id="KW-0812">Transmembrane</keyword>
<keyword evidence="1" id="KW-0472">Membrane</keyword>
<keyword evidence="1" id="KW-1133">Transmembrane helix</keyword>
<feature type="transmembrane region" description="Helical" evidence="1">
    <location>
        <begin position="62"/>
        <end position="83"/>
    </location>
</feature>
<evidence type="ECO:0000256" key="1">
    <source>
        <dbReference type="SAM" id="Phobius"/>
    </source>
</evidence>
<feature type="transmembrane region" description="Helical" evidence="1">
    <location>
        <begin position="12"/>
        <end position="29"/>
    </location>
</feature>
<name>A0AAW8EYI0_9MICO</name>
<organism evidence="2 3">
    <name type="scientific">Microbacterium natoriense</name>
    <dbReference type="NCBI Taxonomy" id="284570"/>
    <lineage>
        <taxon>Bacteria</taxon>
        <taxon>Bacillati</taxon>
        <taxon>Actinomycetota</taxon>
        <taxon>Actinomycetes</taxon>
        <taxon>Micrococcales</taxon>
        <taxon>Microbacteriaceae</taxon>
        <taxon>Microbacterium</taxon>
    </lineage>
</organism>
<accession>A0AAW8EYI0</accession>